<accession>A0A9D2MPQ8</accession>
<dbReference type="InterPro" id="IPR001670">
    <property type="entry name" value="ADH_Fe/GldA"/>
</dbReference>
<dbReference type="GO" id="GO:0004022">
    <property type="term" value="F:alcohol dehydrogenase (NAD+) activity"/>
    <property type="evidence" value="ECO:0007669"/>
    <property type="project" value="TreeGrafter"/>
</dbReference>
<dbReference type="Proteomes" id="UP000823921">
    <property type="component" value="Unassembled WGS sequence"/>
</dbReference>
<dbReference type="FunFam" id="1.20.1090.10:FF:000001">
    <property type="entry name" value="Aldehyde-alcohol dehydrogenase"/>
    <property type="match status" value="1"/>
</dbReference>
<keyword evidence="2" id="KW-0560">Oxidoreductase</keyword>
<evidence type="ECO:0000256" key="3">
    <source>
        <dbReference type="ARBA" id="ARBA00023027"/>
    </source>
</evidence>
<protein>
    <submittedName>
        <fullName evidence="6">Iron-containing alcohol dehydrogenase</fullName>
    </submittedName>
</protein>
<dbReference type="EMBL" id="DWXO01000100">
    <property type="protein sequence ID" value="HJB81419.1"/>
    <property type="molecule type" value="Genomic_DNA"/>
</dbReference>
<dbReference type="InterPro" id="IPR039697">
    <property type="entry name" value="Alcohol_dehydrogenase_Fe"/>
</dbReference>
<dbReference type="InterPro" id="IPR018211">
    <property type="entry name" value="ADH_Fe_CS"/>
</dbReference>
<dbReference type="FunFam" id="3.40.50.1970:FF:000003">
    <property type="entry name" value="Alcohol dehydrogenase, iron-containing"/>
    <property type="match status" value="1"/>
</dbReference>
<evidence type="ECO:0000256" key="2">
    <source>
        <dbReference type="ARBA" id="ARBA00023002"/>
    </source>
</evidence>
<proteinExistence type="inferred from homology"/>
<comment type="caution">
    <text evidence="6">The sequence shown here is derived from an EMBL/GenBank/DDBJ whole genome shotgun (WGS) entry which is preliminary data.</text>
</comment>
<dbReference type="PANTHER" id="PTHR11496:SF102">
    <property type="entry name" value="ALCOHOL DEHYDROGENASE 4"/>
    <property type="match status" value="1"/>
</dbReference>
<evidence type="ECO:0000256" key="1">
    <source>
        <dbReference type="ARBA" id="ARBA00007358"/>
    </source>
</evidence>
<dbReference type="PROSITE" id="PS00060">
    <property type="entry name" value="ADH_IRON_2"/>
    <property type="match status" value="1"/>
</dbReference>
<sequence length="400" mass="43194">MNSTMSKLSVAVRKPVIKIVSKPTPVTYIGPGRAKEAGRLLQMLGAKKALVITDSFLHQSGLLDGVEESIRNAGVEHIVYDGVQPDPTFAIVAEAKKACSGCDAVVAVGGGSVMDTAKAVAAAVANHTSAEALAGMLKVRRRPLPLIAVPTTAGTGSETTVAAIISDSITHSKKQLLDPKLVPMFAILDPELTVGLPKHTTAHTALDALTHALEAYVAGYADEETDRQARIAVRLIFQYLPKVQENPADLEGREALLTASFFAGMAFTRTYVGYVHAFAHTIGGKFGVPHGLANAVLLPHIMRYYLPVCSKQFAELGRMLKLGMPGDSDQIKATRFVKLLYKLNRQMGIPTRFEKFPASAIEEVIDMAFQECHGTYPVPRYFTREHARKLMEAVCAKEEA</sequence>
<reference evidence="6" key="2">
    <citation type="submission" date="2021-04" db="EMBL/GenBank/DDBJ databases">
        <authorList>
            <person name="Gilroy R."/>
        </authorList>
    </citation>
    <scope>NUCLEOTIDE SEQUENCE</scope>
    <source>
        <strain evidence="6">CHK192-8294</strain>
    </source>
</reference>
<evidence type="ECO:0000313" key="7">
    <source>
        <dbReference type="Proteomes" id="UP000823921"/>
    </source>
</evidence>
<gene>
    <name evidence="6" type="ORF">H9712_10575</name>
</gene>
<comment type="similarity">
    <text evidence="1">Belongs to the iron-containing alcohol dehydrogenase family.</text>
</comment>
<name>A0A9D2MPQ8_9FIRM</name>
<evidence type="ECO:0000259" key="5">
    <source>
        <dbReference type="Pfam" id="PF25137"/>
    </source>
</evidence>
<reference evidence="6" key="1">
    <citation type="journal article" date="2021" name="PeerJ">
        <title>Extensive microbial diversity within the chicken gut microbiome revealed by metagenomics and culture.</title>
        <authorList>
            <person name="Gilroy R."/>
            <person name="Ravi A."/>
            <person name="Getino M."/>
            <person name="Pursley I."/>
            <person name="Horton D.L."/>
            <person name="Alikhan N.F."/>
            <person name="Baker D."/>
            <person name="Gharbi K."/>
            <person name="Hall N."/>
            <person name="Watson M."/>
            <person name="Adriaenssens E.M."/>
            <person name="Foster-Nyarko E."/>
            <person name="Jarju S."/>
            <person name="Secka A."/>
            <person name="Antonio M."/>
            <person name="Oren A."/>
            <person name="Chaudhuri R.R."/>
            <person name="La Ragione R."/>
            <person name="Hildebrand F."/>
            <person name="Pallen M.J."/>
        </authorList>
    </citation>
    <scope>NUCLEOTIDE SEQUENCE</scope>
    <source>
        <strain evidence="6">CHK192-8294</strain>
    </source>
</reference>
<dbReference type="Gene3D" id="3.40.50.1970">
    <property type="match status" value="1"/>
</dbReference>
<feature type="domain" description="Alcohol dehydrogenase iron-type/glycerol dehydrogenase GldA" evidence="4">
    <location>
        <begin position="27"/>
        <end position="190"/>
    </location>
</feature>
<dbReference type="Pfam" id="PF25137">
    <property type="entry name" value="ADH_Fe_C"/>
    <property type="match status" value="1"/>
</dbReference>
<evidence type="ECO:0000259" key="4">
    <source>
        <dbReference type="Pfam" id="PF00465"/>
    </source>
</evidence>
<dbReference type="GO" id="GO:0046872">
    <property type="term" value="F:metal ion binding"/>
    <property type="evidence" value="ECO:0007669"/>
    <property type="project" value="InterPro"/>
</dbReference>
<dbReference type="Pfam" id="PF00465">
    <property type="entry name" value="Fe-ADH"/>
    <property type="match status" value="1"/>
</dbReference>
<organism evidence="6 7">
    <name type="scientific">Candidatus Flavonifractor intestinigallinarum</name>
    <dbReference type="NCBI Taxonomy" id="2838586"/>
    <lineage>
        <taxon>Bacteria</taxon>
        <taxon>Bacillati</taxon>
        <taxon>Bacillota</taxon>
        <taxon>Clostridia</taxon>
        <taxon>Eubacteriales</taxon>
        <taxon>Oscillospiraceae</taxon>
        <taxon>Flavonifractor</taxon>
    </lineage>
</organism>
<evidence type="ECO:0000313" key="6">
    <source>
        <dbReference type="EMBL" id="HJB81419.1"/>
    </source>
</evidence>
<dbReference type="InterPro" id="IPR056798">
    <property type="entry name" value="ADH_Fe_C"/>
</dbReference>
<dbReference type="PANTHER" id="PTHR11496">
    <property type="entry name" value="ALCOHOL DEHYDROGENASE"/>
    <property type="match status" value="1"/>
</dbReference>
<dbReference type="PROSITE" id="PS00913">
    <property type="entry name" value="ADH_IRON_1"/>
    <property type="match status" value="1"/>
</dbReference>
<dbReference type="AlphaFoldDB" id="A0A9D2MPQ8"/>
<feature type="domain" description="Fe-containing alcohol dehydrogenase-like C-terminal" evidence="5">
    <location>
        <begin position="201"/>
        <end position="393"/>
    </location>
</feature>
<dbReference type="CDD" id="cd08189">
    <property type="entry name" value="Fe-ADH-like"/>
    <property type="match status" value="1"/>
</dbReference>
<keyword evidence="3" id="KW-0520">NAD</keyword>
<dbReference type="SUPFAM" id="SSF56796">
    <property type="entry name" value="Dehydroquinate synthase-like"/>
    <property type="match status" value="1"/>
</dbReference>
<dbReference type="Gene3D" id="1.20.1090.10">
    <property type="entry name" value="Dehydroquinate synthase-like - alpha domain"/>
    <property type="match status" value="1"/>
</dbReference>